<evidence type="ECO:0000259" key="1">
    <source>
        <dbReference type="Pfam" id="PF04073"/>
    </source>
</evidence>
<accession>A0A6A9UZF4</accession>
<organism evidence="2 3">
    <name type="scientific">Auraticoccus cholistanensis</name>
    <dbReference type="NCBI Taxonomy" id="2656650"/>
    <lineage>
        <taxon>Bacteria</taxon>
        <taxon>Bacillati</taxon>
        <taxon>Actinomycetota</taxon>
        <taxon>Actinomycetes</taxon>
        <taxon>Propionibacteriales</taxon>
        <taxon>Propionibacteriaceae</taxon>
        <taxon>Auraticoccus</taxon>
    </lineage>
</organism>
<dbReference type="Pfam" id="PF04073">
    <property type="entry name" value="tRNA_edit"/>
    <property type="match status" value="1"/>
</dbReference>
<feature type="domain" description="YbaK/aminoacyl-tRNA synthetase-associated" evidence="1">
    <location>
        <begin position="42"/>
        <end position="161"/>
    </location>
</feature>
<name>A0A6A9UZF4_9ACTN</name>
<evidence type="ECO:0000313" key="3">
    <source>
        <dbReference type="Proteomes" id="UP000435304"/>
    </source>
</evidence>
<protein>
    <recommendedName>
        <fullName evidence="1">YbaK/aminoacyl-tRNA synthetase-associated domain-containing protein</fullName>
    </recommendedName>
</protein>
<dbReference type="GO" id="GO:0002161">
    <property type="term" value="F:aminoacyl-tRNA deacylase activity"/>
    <property type="evidence" value="ECO:0007669"/>
    <property type="project" value="InterPro"/>
</dbReference>
<dbReference type="InterPro" id="IPR007214">
    <property type="entry name" value="YbaK/aa-tRNA-synth-assoc-dom"/>
</dbReference>
<comment type="caution">
    <text evidence="2">The sequence shown here is derived from an EMBL/GenBank/DDBJ whole genome shotgun (WGS) entry which is preliminary data.</text>
</comment>
<dbReference type="SUPFAM" id="SSF55826">
    <property type="entry name" value="YbaK/ProRS associated domain"/>
    <property type="match status" value="1"/>
</dbReference>
<dbReference type="InterPro" id="IPR036754">
    <property type="entry name" value="YbaK/aa-tRNA-synt-asso_dom_sf"/>
</dbReference>
<dbReference type="AlphaFoldDB" id="A0A6A9UZF4"/>
<sequence>MTDFDRLPALSRPDLLAGPTARALAELDPQLSGLVEVAEIDPALADTEALCRAYDLPLAASANCVLVTGKRAGELRRAAVVVQASRRADINNVVRRHLDVRKISFTAHEEATASSGMEYGGITPIGLPAEWPLLMDAGVVAEPEVVIGSGLRRSKLFLPGRVLGELPATTVLELALAG</sequence>
<dbReference type="Proteomes" id="UP000435304">
    <property type="component" value="Unassembled WGS sequence"/>
</dbReference>
<keyword evidence="3" id="KW-1185">Reference proteome</keyword>
<proteinExistence type="predicted"/>
<reference evidence="2 3" key="1">
    <citation type="submission" date="2019-12" db="EMBL/GenBank/DDBJ databases">
        <title>Auraticoccus cholistani sp. nov., an actinomycete isolated from soil of Cholistan desert.</title>
        <authorList>
            <person name="Cheema M.T."/>
        </authorList>
    </citation>
    <scope>NUCLEOTIDE SEQUENCE [LARGE SCALE GENOMIC DNA]</scope>
    <source>
        <strain evidence="2 3">F435</strain>
    </source>
</reference>
<evidence type="ECO:0000313" key="2">
    <source>
        <dbReference type="EMBL" id="MVA77372.1"/>
    </source>
</evidence>
<gene>
    <name evidence="2" type="ORF">GC722_15275</name>
</gene>
<dbReference type="EMBL" id="WPCU01000010">
    <property type="protein sequence ID" value="MVA77372.1"/>
    <property type="molecule type" value="Genomic_DNA"/>
</dbReference>
<dbReference type="Gene3D" id="3.90.960.10">
    <property type="entry name" value="YbaK/aminoacyl-tRNA synthetase-associated domain"/>
    <property type="match status" value="1"/>
</dbReference>
<dbReference type="RefSeq" id="WP_331714924.1">
    <property type="nucleotide sequence ID" value="NZ_WPCU01000010.1"/>
</dbReference>